<keyword evidence="1" id="KW-0694">RNA-binding</keyword>
<sequence>MLSYQHGFHAGNFADLHKHLVLTLLLDSLNRKAKPWSYLETHSGRALYDLDDAQAQKTGEYRQGIARVWETEWPEPLRLYLEQVKRVNSGGALQHYPGSPTIAAGMARDDDRIRLMELHPTEVEALRCVFERDARVAVHHRDGYEGVGALLPPTPRRGMVLIDPSYEVKEEYAQVVRFLAKAQRRWPTGIFAIWYPLLAANRWQGLIEGVKAEAQGAVLRSELKVAPEDSGGMYGAGMLVVNPPWQLDQQLEQAVPLLAQGLGCDTPGSVLCEWVVAPE</sequence>
<dbReference type="EC" id="2.1.1.266" evidence="1"/>
<dbReference type="eggNOG" id="COG2961">
    <property type="taxonomic scope" value="Bacteria"/>
</dbReference>
<comment type="subunit">
    <text evidence="1">Monomer.</text>
</comment>
<dbReference type="GO" id="GO:0005829">
    <property type="term" value="C:cytosol"/>
    <property type="evidence" value="ECO:0007669"/>
    <property type="project" value="TreeGrafter"/>
</dbReference>
<dbReference type="Proteomes" id="UP000028252">
    <property type="component" value="Unassembled WGS sequence"/>
</dbReference>
<keyword evidence="1" id="KW-0698">rRNA processing</keyword>
<dbReference type="InterPro" id="IPR007473">
    <property type="entry name" value="RlmJ"/>
</dbReference>
<dbReference type="Pfam" id="PF04378">
    <property type="entry name" value="RsmJ"/>
    <property type="match status" value="1"/>
</dbReference>
<evidence type="ECO:0000313" key="3">
    <source>
        <dbReference type="Proteomes" id="UP000028252"/>
    </source>
</evidence>
<dbReference type="PANTHER" id="PTHR37426">
    <property type="entry name" value="RIBOSOMAL RNA LARGE SUBUNIT METHYLTRANSFERASE J"/>
    <property type="match status" value="1"/>
</dbReference>
<feature type="binding site" evidence="1">
    <location>
        <position position="42"/>
    </location>
    <ligand>
        <name>S-adenosyl-L-methionine</name>
        <dbReference type="ChEBI" id="CHEBI:59789"/>
    </ligand>
</feature>
<organism evidence="2 3">
    <name type="scientific">Marinobacterium lacunae</name>
    <dbReference type="NCBI Taxonomy" id="1232683"/>
    <lineage>
        <taxon>Bacteria</taxon>
        <taxon>Pseudomonadati</taxon>
        <taxon>Pseudomonadota</taxon>
        <taxon>Gammaproteobacteria</taxon>
        <taxon>Oceanospirillales</taxon>
        <taxon>Oceanospirillaceae</taxon>
        <taxon>Marinobacterium</taxon>
    </lineage>
</organism>
<comment type="function">
    <text evidence="1">Specifically methylates the adenine in position 2030 of 23S rRNA.</text>
</comment>
<accession>A0A081FWP5</accession>
<dbReference type="SUPFAM" id="SSF53335">
    <property type="entry name" value="S-adenosyl-L-methionine-dependent methyltransferases"/>
    <property type="match status" value="1"/>
</dbReference>
<dbReference type="Gene3D" id="3.40.50.150">
    <property type="entry name" value="Vaccinia Virus protein VP39"/>
    <property type="match status" value="1"/>
</dbReference>
<dbReference type="GO" id="GO:0036307">
    <property type="term" value="F:23S rRNA (adenine(2030)-N(6))-methyltransferase activity"/>
    <property type="evidence" value="ECO:0007669"/>
    <property type="project" value="UniProtKB-UniRule"/>
</dbReference>
<name>A0A081FWP5_9GAMM</name>
<dbReference type="STRING" id="1232683.ADIMK_2920"/>
<dbReference type="RefSeq" id="WP_036189782.1">
    <property type="nucleotide sequence ID" value="NZ_JMQN01000043.1"/>
</dbReference>
<keyword evidence="1" id="KW-0808">Transferase</keyword>
<comment type="caution">
    <text evidence="2">The sequence shown here is derived from an EMBL/GenBank/DDBJ whole genome shotgun (WGS) entry which is preliminary data.</text>
</comment>
<evidence type="ECO:0000256" key="1">
    <source>
        <dbReference type="HAMAP-Rule" id="MF_00934"/>
    </source>
</evidence>
<reference evidence="2 3" key="1">
    <citation type="submission" date="2014-04" db="EMBL/GenBank/DDBJ databases">
        <title>Marinobacterium kochiensis sp. nov., isolated from sediment sample collected from Kochi backwaters in Kerala, India.</title>
        <authorList>
            <person name="Singh A."/>
            <person name="Pinnaka A.K."/>
        </authorList>
    </citation>
    <scope>NUCLEOTIDE SEQUENCE [LARGE SCALE GENOMIC DNA]</scope>
    <source>
        <strain evidence="2 3">AK27</strain>
    </source>
</reference>
<protein>
    <recommendedName>
        <fullName evidence="1">Ribosomal RNA large subunit methyltransferase J</fullName>
        <ecNumber evidence="1">2.1.1.266</ecNumber>
    </recommendedName>
    <alternativeName>
        <fullName evidence="1">23S rRNA (adenine(2030)-N6)-methyltransferase</fullName>
    </alternativeName>
    <alternativeName>
        <fullName evidence="1">23S rRNA m6A2030 methyltransferase</fullName>
    </alternativeName>
</protein>
<feature type="binding site" evidence="1">
    <location>
        <position position="99"/>
    </location>
    <ligand>
        <name>S-adenosyl-L-methionine</name>
        <dbReference type="ChEBI" id="CHEBI:59789"/>
    </ligand>
</feature>
<comment type="similarity">
    <text evidence="1">Belongs to the RlmJ family.</text>
</comment>
<keyword evidence="1" id="KW-0489">Methyltransferase</keyword>
<feature type="binding site" evidence="1">
    <location>
        <position position="117"/>
    </location>
    <ligand>
        <name>S-adenosyl-L-methionine</name>
        <dbReference type="ChEBI" id="CHEBI:59789"/>
    </ligand>
</feature>
<dbReference type="EMBL" id="JMQN01000043">
    <property type="protein sequence ID" value="KEA62950.1"/>
    <property type="molecule type" value="Genomic_DNA"/>
</dbReference>
<feature type="binding site" evidence="1">
    <location>
        <position position="19"/>
    </location>
    <ligand>
        <name>S-adenosyl-L-methionine</name>
        <dbReference type="ChEBI" id="CHEBI:59789"/>
    </ligand>
</feature>
<keyword evidence="1" id="KW-0949">S-adenosyl-L-methionine</keyword>
<keyword evidence="3" id="KW-1185">Reference proteome</keyword>
<feature type="site" description="Interaction with substrate rRNA" evidence="1">
    <location>
        <position position="4"/>
    </location>
</feature>
<feature type="binding site" evidence="1">
    <location>
        <begin position="142"/>
        <end position="143"/>
    </location>
    <ligand>
        <name>S-adenosyl-L-methionine</name>
        <dbReference type="ChEBI" id="CHEBI:59789"/>
    </ligand>
</feature>
<dbReference type="GO" id="GO:0003723">
    <property type="term" value="F:RNA binding"/>
    <property type="evidence" value="ECO:0007669"/>
    <property type="project" value="UniProtKB-UniRule"/>
</dbReference>
<proteinExistence type="inferred from homology"/>
<dbReference type="InterPro" id="IPR029063">
    <property type="entry name" value="SAM-dependent_MTases_sf"/>
</dbReference>
<evidence type="ECO:0000313" key="2">
    <source>
        <dbReference type="EMBL" id="KEA62950.1"/>
    </source>
</evidence>
<gene>
    <name evidence="1" type="primary">rlmJ</name>
    <name evidence="2" type="ORF">ADIMK_2920</name>
</gene>
<feature type="binding site" evidence="1">
    <location>
        <position position="163"/>
    </location>
    <ligand>
        <name>S-adenosyl-L-methionine</name>
        <dbReference type="ChEBI" id="CHEBI:59789"/>
    </ligand>
</feature>
<dbReference type="PANTHER" id="PTHR37426:SF1">
    <property type="entry name" value="RIBOSOMAL RNA LARGE SUBUNIT METHYLTRANSFERASE J"/>
    <property type="match status" value="1"/>
</dbReference>
<dbReference type="GO" id="GO:0070475">
    <property type="term" value="P:rRNA base methylation"/>
    <property type="evidence" value="ECO:0007669"/>
    <property type="project" value="UniProtKB-UniRule"/>
</dbReference>
<dbReference type="AlphaFoldDB" id="A0A081FWP5"/>
<dbReference type="OrthoDB" id="9791274at2"/>
<comment type="catalytic activity">
    <reaction evidence="1">
        <text>adenosine(2030) in 23S rRNA + S-adenosyl-L-methionine = N(6)-methyladenosine(2030) in 23S rRNA + S-adenosyl-L-homocysteine + H(+)</text>
        <dbReference type="Rhea" id="RHEA:43736"/>
        <dbReference type="Rhea" id="RHEA-COMP:10668"/>
        <dbReference type="Rhea" id="RHEA-COMP:10669"/>
        <dbReference type="ChEBI" id="CHEBI:15378"/>
        <dbReference type="ChEBI" id="CHEBI:57856"/>
        <dbReference type="ChEBI" id="CHEBI:59789"/>
        <dbReference type="ChEBI" id="CHEBI:74411"/>
        <dbReference type="ChEBI" id="CHEBI:74449"/>
        <dbReference type="EC" id="2.1.1.266"/>
    </reaction>
</comment>
<feature type="active site" description="Proton acceptor" evidence="1">
    <location>
        <position position="163"/>
    </location>
</feature>
<dbReference type="PATRIC" id="fig|1232683.4.peg.2871"/>
<dbReference type="HAMAP" id="MF_00934">
    <property type="entry name" value="23SrRNA_methyltr_J"/>
    <property type="match status" value="1"/>
</dbReference>